<sequence length="343" mass="36512">MGVKRNANRFASRNLNNGQPKEERAMKAIPLSPPPLHAAAHKMSVTGGAADSGAAEYHGDFESALRDADAQWSNVDPNVLDKPVVAYLLRWVRSALTSAQEAWFGDAEHPAATPRQVAEGASQPKAASTAAPVAAVTKTPEESAAPVIPAPARIVAERLAGPPAQGALTNLMTQEQAQGMRQEIEQAVAALVARNRQAVVAQNSADGDAPYAKLIAKAADATGLDADLLRAVIQTESGFDPKAVSAKGAKGLMQLMPATARELGVTDPFNPEQNVMAGARYLKNLVNRYQGEVDLALAAYNWGMGNLERQPERMPAETREYIAKIDRLVAPENYQYSNATMLA</sequence>
<evidence type="ECO:0000256" key="1">
    <source>
        <dbReference type="ARBA" id="ARBA00007734"/>
    </source>
</evidence>
<feature type="compositionally biased region" description="Low complexity" evidence="2">
    <location>
        <begin position="124"/>
        <end position="144"/>
    </location>
</feature>
<reference evidence="4 5" key="1">
    <citation type="journal article" date="2016" name="BMC Genomics">
        <title>Combined genomic and structural analyses of a cultured magnetotactic bacterium reveals its niche adaptation to a dynamic environment.</title>
        <authorList>
            <person name="Araujo A.C."/>
            <person name="Morillo V."/>
            <person name="Cypriano J."/>
            <person name="Teixeira L.C."/>
            <person name="Leao P."/>
            <person name="Lyra S."/>
            <person name="Almeida L.G."/>
            <person name="Bazylinski D.A."/>
            <person name="Vasconcellos A.T."/>
            <person name="Abreu F."/>
            <person name="Lins U."/>
        </authorList>
    </citation>
    <scope>NUCLEOTIDE SEQUENCE [LARGE SCALE GENOMIC DNA]</scope>
    <source>
        <strain evidence="4 5">IT-1</strain>
    </source>
</reference>
<organism evidence="4 5">
    <name type="scientific">Magnetofaba australis IT-1</name>
    <dbReference type="NCBI Taxonomy" id="1434232"/>
    <lineage>
        <taxon>Bacteria</taxon>
        <taxon>Pseudomonadati</taxon>
        <taxon>Pseudomonadota</taxon>
        <taxon>Magnetococcia</taxon>
        <taxon>Magnetococcales</taxon>
        <taxon>Magnetococcaceae</taxon>
        <taxon>Magnetofaba</taxon>
    </lineage>
</organism>
<feature type="compositionally biased region" description="Polar residues" evidence="2">
    <location>
        <begin position="9"/>
        <end position="19"/>
    </location>
</feature>
<proteinExistence type="inferred from homology"/>
<name>A0A1Y2K1L9_9PROT</name>
<feature type="domain" description="Transglycosylase SLT" evidence="3">
    <location>
        <begin position="214"/>
        <end position="313"/>
    </location>
</feature>
<dbReference type="GO" id="GO:0000270">
    <property type="term" value="P:peptidoglycan metabolic process"/>
    <property type="evidence" value="ECO:0007669"/>
    <property type="project" value="InterPro"/>
</dbReference>
<gene>
    <name evidence="4" type="ORF">MAIT1_01873</name>
</gene>
<evidence type="ECO:0000313" key="5">
    <source>
        <dbReference type="Proteomes" id="UP000194003"/>
    </source>
</evidence>
<dbReference type="GO" id="GO:0016020">
    <property type="term" value="C:membrane"/>
    <property type="evidence" value="ECO:0007669"/>
    <property type="project" value="InterPro"/>
</dbReference>
<dbReference type="AlphaFoldDB" id="A0A1Y2K1L9"/>
<dbReference type="GO" id="GO:0008933">
    <property type="term" value="F:peptidoglycan lytic transglycosylase activity"/>
    <property type="evidence" value="ECO:0007669"/>
    <property type="project" value="InterPro"/>
</dbReference>
<dbReference type="SUPFAM" id="SSF53955">
    <property type="entry name" value="Lysozyme-like"/>
    <property type="match status" value="1"/>
</dbReference>
<dbReference type="InterPro" id="IPR023346">
    <property type="entry name" value="Lysozyme-like_dom_sf"/>
</dbReference>
<dbReference type="PANTHER" id="PTHR37423:SF2">
    <property type="entry name" value="MEMBRANE-BOUND LYTIC MUREIN TRANSGLYCOSYLASE C"/>
    <property type="match status" value="1"/>
</dbReference>
<dbReference type="InterPro" id="IPR000189">
    <property type="entry name" value="Transglyc_AS"/>
</dbReference>
<dbReference type="PANTHER" id="PTHR37423">
    <property type="entry name" value="SOLUBLE LYTIC MUREIN TRANSGLYCOSYLASE-RELATED"/>
    <property type="match status" value="1"/>
</dbReference>
<dbReference type="InterPro" id="IPR008258">
    <property type="entry name" value="Transglycosylase_SLT_dom_1"/>
</dbReference>
<comment type="similarity">
    <text evidence="1">Belongs to the transglycosylase Slt family.</text>
</comment>
<evidence type="ECO:0000256" key="2">
    <source>
        <dbReference type="SAM" id="MobiDB-lite"/>
    </source>
</evidence>
<feature type="region of interest" description="Disordered" evidence="2">
    <location>
        <begin position="1"/>
        <end position="39"/>
    </location>
</feature>
<dbReference type="Proteomes" id="UP000194003">
    <property type="component" value="Unassembled WGS sequence"/>
</dbReference>
<dbReference type="STRING" id="1434232.MAIT1_01873"/>
<dbReference type="EMBL" id="LVJN01000020">
    <property type="protein sequence ID" value="OSM01829.1"/>
    <property type="molecule type" value="Genomic_DNA"/>
</dbReference>
<dbReference type="CDD" id="cd00254">
    <property type="entry name" value="LT-like"/>
    <property type="match status" value="1"/>
</dbReference>
<feature type="region of interest" description="Disordered" evidence="2">
    <location>
        <begin position="111"/>
        <end position="144"/>
    </location>
</feature>
<dbReference type="PROSITE" id="PS00922">
    <property type="entry name" value="TRANSGLYCOSYLASE"/>
    <property type="match status" value="1"/>
</dbReference>
<evidence type="ECO:0000313" key="4">
    <source>
        <dbReference type="EMBL" id="OSM01829.1"/>
    </source>
</evidence>
<comment type="caution">
    <text evidence="4">The sequence shown here is derived from an EMBL/GenBank/DDBJ whole genome shotgun (WGS) entry which is preliminary data.</text>
</comment>
<keyword evidence="5" id="KW-1185">Reference proteome</keyword>
<evidence type="ECO:0000259" key="3">
    <source>
        <dbReference type="Pfam" id="PF01464"/>
    </source>
</evidence>
<accession>A0A1Y2K1L9</accession>
<dbReference type="Gene3D" id="1.10.530.10">
    <property type="match status" value="1"/>
</dbReference>
<dbReference type="Pfam" id="PF01464">
    <property type="entry name" value="SLT"/>
    <property type="match status" value="1"/>
</dbReference>
<protein>
    <submittedName>
        <fullName evidence="4">Putative lytic transglycosylase</fullName>
    </submittedName>
</protein>